<dbReference type="InterPro" id="IPR052190">
    <property type="entry name" value="Euk-Arch_PrmC-MTase"/>
</dbReference>
<dbReference type="InterPro" id="IPR007848">
    <property type="entry name" value="Small_mtfrase_dom"/>
</dbReference>
<dbReference type="Pfam" id="PF05175">
    <property type="entry name" value="MTS"/>
    <property type="match status" value="1"/>
</dbReference>
<dbReference type="Proteomes" id="UP000054248">
    <property type="component" value="Unassembled WGS sequence"/>
</dbReference>
<name>A0A0C3QZA3_9AGAM</name>
<comment type="subcellular location">
    <subcellularLocation>
        <location evidence="1">Nucleus</location>
    </subcellularLocation>
</comment>
<evidence type="ECO:0000313" key="9">
    <source>
        <dbReference type="Proteomes" id="UP000054248"/>
    </source>
</evidence>
<comment type="similarity">
    <text evidence="2">Belongs to the eukaryotic/archaeal PrmC-related family.</text>
</comment>
<evidence type="ECO:0000256" key="4">
    <source>
        <dbReference type="ARBA" id="ARBA00022679"/>
    </source>
</evidence>
<proteinExistence type="inferred from homology"/>
<accession>A0A0C3QZA3</accession>
<feature type="domain" description="Methyltransferase small" evidence="7">
    <location>
        <begin position="43"/>
        <end position="136"/>
    </location>
</feature>
<dbReference type="FunFam" id="3.40.50.150:FF:000077">
    <property type="entry name" value="HemK methyltransferase family member 2"/>
    <property type="match status" value="1"/>
</dbReference>
<gene>
    <name evidence="8" type="ORF">M407DRAFT_63683</name>
</gene>
<dbReference type="STRING" id="1051891.A0A0C3QZA3"/>
<evidence type="ECO:0000256" key="5">
    <source>
        <dbReference type="ARBA" id="ARBA00022691"/>
    </source>
</evidence>
<protein>
    <recommendedName>
        <fullName evidence="7">Methyltransferase small domain-containing protein</fullName>
    </recommendedName>
</protein>
<dbReference type="GO" id="GO:0032259">
    <property type="term" value="P:methylation"/>
    <property type="evidence" value="ECO:0007669"/>
    <property type="project" value="UniProtKB-KW"/>
</dbReference>
<keyword evidence="3" id="KW-0489">Methyltransferase</keyword>
<evidence type="ECO:0000256" key="6">
    <source>
        <dbReference type="ARBA" id="ARBA00023242"/>
    </source>
</evidence>
<dbReference type="EMBL" id="KN822942">
    <property type="protein sequence ID" value="KIO34754.1"/>
    <property type="molecule type" value="Genomic_DNA"/>
</dbReference>
<dbReference type="PANTHER" id="PTHR45875:SF1">
    <property type="entry name" value="METHYLTRANSFERASE N6AMT1"/>
    <property type="match status" value="1"/>
</dbReference>
<dbReference type="PANTHER" id="PTHR45875">
    <property type="entry name" value="METHYLTRANSFERASE N6AMT1"/>
    <property type="match status" value="1"/>
</dbReference>
<keyword evidence="4" id="KW-0808">Transferase</keyword>
<dbReference type="PROSITE" id="PS00092">
    <property type="entry name" value="N6_MTASE"/>
    <property type="match status" value="1"/>
</dbReference>
<dbReference type="InterPro" id="IPR002052">
    <property type="entry name" value="DNA_methylase_N6_adenine_CS"/>
</dbReference>
<dbReference type="GO" id="GO:0008757">
    <property type="term" value="F:S-adenosylmethionine-dependent methyltransferase activity"/>
    <property type="evidence" value="ECO:0007669"/>
    <property type="project" value="TreeGrafter"/>
</dbReference>
<dbReference type="SUPFAM" id="SSF53335">
    <property type="entry name" value="S-adenosyl-L-methionine-dependent methyltransferases"/>
    <property type="match status" value="1"/>
</dbReference>
<sequence>MIPTPDLSHLTKEDYKHVYEPAEDTFILLDALEQDADYLKSLNPRLCLEIGSGSGCVLSFLGAVLGSTSALYLGTDINIRAAQATVRTGLQNKVSTSALVTSLYEGLEQRIKHQVDVLVFNPPYVPTLEGEASVAQDGRDIAGAWAGGTDGMAITDQLLKNVGGMLSPRGVFYLVAVKQNDPEGICVRMRRTQGLDGEVILKRRAGGEFLHVLRFRRSE</sequence>
<dbReference type="GO" id="GO:0008276">
    <property type="term" value="F:protein methyltransferase activity"/>
    <property type="evidence" value="ECO:0007669"/>
    <property type="project" value="TreeGrafter"/>
</dbReference>
<evidence type="ECO:0000256" key="3">
    <source>
        <dbReference type="ARBA" id="ARBA00022603"/>
    </source>
</evidence>
<organism evidence="8 9">
    <name type="scientific">Tulasnella calospora MUT 4182</name>
    <dbReference type="NCBI Taxonomy" id="1051891"/>
    <lineage>
        <taxon>Eukaryota</taxon>
        <taxon>Fungi</taxon>
        <taxon>Dikarya</taxon>
        <taxon>Basidiomycota</taxon>
        <taxon>Agaricomycotina</taxon>
        <taxon>Agaricomycetes</taxon>
        <taxon>Cantharellales</taxon>
        <taxon>Tulasnellaceae</taxon>
        <taxon>Tulasnella</taxon>
    </lineage>
</organism>
<reference evidence="9" key="2">
    <citation type="submission" date="2015-01" db="EMBL/GenBank/DDBJ databases">
        <title>Evolutionary Origins and Diversification of the Mycorrhizal Mutualists.</title>
        <authorList>
            <consortium name="DOE Joint Genome Institute"/>
            <consortium name="Mycorrhizal Genomics Consortium"/>
            <person name="Kohler A."/>
            <person name="Kuo A."/>
            <person name="Nagy L.G."/>
            <person name="Floudas D."/>
            <person name="Copeland A."/>
            <person name="Barry K.W."/>
            <person name="Cichocki N."/>
            <person name="Veneault-Fourrey C."/>
            <person name="LaButti K."/>
            <person name="Lindquist E.A."/>
            <person name="Lipzen A."/>
            <person name="Lundell T."/>
            <person name="Morin E."/>
            <person name="Murat C."/>
            <person name="Riley R."/>
            <person name="Ohm R."/>
            <person name="Sun H."/>
            <person name="Tunlid A."/>
            <person name="Henrissat B."/>
            <person name="Grigoriev I.V."/>
            <person name="Hibbett D.S."/>
            <person name="Martin F."/>
        </authorList>
    </citation>
    <scope>NUCLEOTIDE SEQUENCE [LARGE SCALE GENOMIC DNA]</scope>
    <source>
        <strain evidence="9">MUT 4182</strain>
    </source>
</reference>
<evidence type="ECO:0000256" key="2">
    <source>
        <dbReference type="ARBA" id="ARBA00006149"/>
    </source>
</evidence>
<evidence type="ECO:0000256" key="1">
    <source>
        <dbReference type="ARBA" id="ARBA00004123"/>
    </source>
</evidence>
<keyword evidence="9" id="KW-1185">Reference proteome</keyword>
<dbReference type="GO" id="GO:0003676">
    <property type="term" value="F:nucleic acid binding"/>
    <property type="evidence" value="ECO:0007669"/>
    <property type="project" value="InterPro"/>
</dbReference>
<dbReference type="GO" id="GO:0035657">
    <property type="term" value="C:eRF1 methyltransferase complex"/>
    <property type="evidence" value="ECO:0007669"/>
    <property type="project" value="TreeGrafter"/>
</dbReference>
<dbReference type="GO" id="GO:0005634">
    <property type="term" value="C:nucleus"/>
    <property type="evidence" value="ECO:0007669"/>
    <property type="project" value="UniProtKB-SubCell"/>
</dbReference>
<dbReference type="Gene3D" id="3.40.50.150">
    <property type="entry name" value="Vaccinia Virus protein VP39"/>
    <property type="match status" value="1"/>
</dbReference>
<dbReference type="InterPro" id="IPR029063">
    <property type="entry name" value="SAM-dependent_MTases_sf"/>
</dbReference>
<reference evidence="8 9" key="1">
    <citation type="submission" date="2014-04" db="EMBL/GenBank/DDBJ databases">
        <authorList>
            <consortium name="DOE Joint Genome Institute"/>
            <person name="Kuo A."/>
            <person name="Girlanda M."/>
            <person name="Perotto S."/>
            <person name="Kohler A."/>
            <person name="Nagy L.G."/>
            <person name="Floudas D."/>
            <person name="Copeland A."/>
            <person name="Barry K.W."/>
            <person name="Cichocki N."/>
            <person name="Veneault-Fourrey C."/>
            <person name="LaButti K."/>
            <person name="Lindquist E.A."/>
            <person name="Lipzen A."/>
            <person name="Lundell T."/>
            <person name="Morin E."/>
            <person name="Murat C."/>
            <person name="Sun H."/>
            <person name="Tunlid A."/>
            <person name="Henrissat B."/>
            <person name="Grigoriev I.V."/>
            <person name="Hibbett D.S."/>
            <person name="Martin F."/>
            <person name="Nordberg H.P."/>
            <person name="Cantor M.N."/>
            <person name="Hua S.X."/>
        </authorList>
    </citation>
    <scope>NUCLEOTIDE SEQUENCE [LARGE SCALE GENOMIC DNA]</scope>
    <source>
        <strain evidence="8 9">MUT 4182</strain>
    </source>
</reference>
<dbReference type="AlphaFoldDB" id="A0A0C3QZA3"/>
<evidence type="ECO:0000313" key="8">
    <source>
        <dbReference type="EMBL" id="KIO34754.1"/>
    </source>
</evidence>
<keyword evidence="5" id="KW-0949">S-adenosyl-L-methionine</keyword>
<dbReference type="HOGENOM" id="CLU_018398_6_0_1"/>
<evidence type="ECO:0000259" key="7">
    <source>
        <dbReference type="Pfam" id="PF05175"/>
    </source>
</evidence>
<dbReference type="OrthoDB" id="406152at2759"/>
<keyword evidence="6" id="KW-0539">Nucleus</keyword>